<dbReference type="EMBL" id="HE601200">
    <property type="protein sequence ID" value="CAP20489.1"/>
    <property type="molecule type" value="Genomic_DNA"/>
</dbReference>
<evidence type="ECO:0000313" key="7">
    <source>
        <dbReference type="EMBL" id="CAP20489.1"/>
    </source>
</evidence>
<reference evidence="7 8" key="2">
    <citation type="journal article" date="2011" name="PLoS Genet.">
        <title>Caenorhabditis briggsae recombinant inbred line genotypes reveal inter-strain incompatibility and the evolution of recombination.</title>
        <authorList>
            <person name="Ross J.A."/>
            <person name="Koboldt D.C."/>
            <person name="Staisch J.E."/>
            <person name="Chamberlin H.M."/>
            <person name="Gupta B.P."/>
            <person name="Miller R.D."/>
            <person name="Baird S.E."/>
            <person name="Haag E.S."/>
        </authorList>
    </citation>
    <scope>NUCLEOTIDE SEQUENCE [LARGE SCALE GENOMIC DNA]</scope>
    <source>
        <strain evidence="7 8">AF16</strain>
    </source>
</reference>
<evidence type="ECO:0000313" key="9">
    <source>
        <dbReference type="WormBase" id="CBG23710"/>
    </source>
</evidence>
<sequence length="340" mass="39234">MIMAKELEVTGYLEHCKLAQELNGIIWYRILLAWSFLACFFATYAQSSFILNKILRLRFQGNMTFLLFAYFTTSALFSLVSTGGFGWRNAASLFSTNCDLLIDREIFIWYHLSSLVMMTMQMLIPLGFSIERIVAFNNAGHYEHRRTKLGPLIFLLLTVVDGLIIYGVFHTEKFTGPFVSLILVPSSTALYFNIYYIALLLIQIFNMVIIIVLMRLMKQKPRNNVLSLRYEIEEFKDASDFIFHISSYHIFFAGCYVFFGLLARYCGPLLFEKVVHYTAARATFCSIPTYNLIIVIIGMGKLKKMEEGKKKRVLKEISMSAVGKSGMANYNKIYRQLWEV</sequence>
<protein>
    <submittedName>
        <fullName evidence="7">Protein CBG23710</fullName>
    </submittedName>
</protein>
<feature type="transmembrane region" description="Helical" evidence="6">
    <location>
        <begin position="107"/>
        <end position="128"/>
    </location>
</feature>
<organism evidence="7 8">
    <name type="scientific">Caenorhabditis briggsae</name>
    <dbReference type="NCBI Taxonomy" id="6238"/>
    <lineage>
        <taxon>Eukaryota</taxon>
        <taxon>Metazoa</taxon>
        <taxon>Ecdysozoa</taxon>
        <taxon>Nematoda</taxon>
        <taxon>Chromadorea</taxon>
        <taxon>Rhabditida</taxon>
        <taxon>Rhabditina</taxon>
        <taxon>Rhabditomorpha</taxon>
        <taxon>Rhabditoidea</taxon>
        <taxon>Rhabditidae</taxon>
        <taxon>Peloderinae</taxon>
        <taxon>Caenorhabditis</taxon>
    </lineage>
</organism>
<feature type="transmembrane region" description="Helical" evidence="6">
    <location>
        <begin position="65"/>
        <end position="87"/>
    </location>
</feature>
<feature type="transmembrane region" description="Helical" evidence="6">
    <location>
        <begin position="149"/>
        <end position="169"/>
    </location>
</feature>
<evidence type="ECO:0000256" key="6">
    <source>
        <dbReference type="SAM" id="Phobius"/>
    </source>
</evidence>
<evidence type="ECO:0000256" key="1">
    <source>
        <dbReference type="ARBA" id="ARBA00004141"/>
    </source>
</evidence>
<dbReference type="PRINTS" id="PR00699">
    <property type="entry name" value="TMPROTEINSRB"/>
</dbReference>
<dbReference type="Proteomes" id="UP000008549">
    <property type="component" value="Unassembled WGS sequence"/>
</dbReference>
<dbReference type="eggNOG" id="ENOG502SXP2">
    <property type="taxonomic scope" value="Eukaryota"/>
</dbReference>
<dbReference type="InterPro" id="IPR002184">
    <property type="entry name" value="7TM_GPCR_serpentine_rcpt_Srb"/>
</dbReference>
<dbReference type="RefSeq" id="XP_002647880.1">
    <property type="nucleotide sequence ID" value="XM_002647834.1"/>
</dbReference>
<evidence type="ECO:0000256" key="5">
    <source>
        <dbReference type="ARBA" id="ARBA00023136"/>
    </source>
</evidence>
<comment type="subcellular location">
    <subcellularLocation>
        <location evidence="1">Membrane</location>
        <topology evidence="1">Multi-pass membrane protein</topology>
    </subcellularLocation>
</comment>
<evidence type="ECO:0000313" key="8">
    <source>
        <dbReference type="Proteomes" id="UP000008549"/>
    </source>
</evidence>
<feature type="transmembrane region" description="Helical" evidence="6">
    <location>
        <begin position="238"/>
        <end position="259"/>
    </location>
</feature>
<name>A8WJ45_CAEBR</name>
<dbReference type="WormBase" id="CBG23710">
    <property type="protein sequence ID" value="CBP13197"/>
    <property type="gene ID" value="WBGene00041992"/>
</dbReference>
<feature type="transmembrane region" description="Helical" evidence="6">
    <location>
        <begin position="279"/>
        <end position="302"/>
    </location>
</feature>
<dbReference type="HOGENOM" id="CLU_045882_1_0_1"/>
<dbReference type="AlphaFoldDB" id="A8WJ45"/>
<proteinExistence type="inferred from homology"/>
<keyword evidence="5 6" id="KW-0472">Membrane</keyword>
<keyword evidence="3 6" id="KW-0812">Transmembrane</keyword>
<dbReference type="OMA" id="HISSYHI"/>
<dbReference type="GO" id="GO:0016020">
    <property type="term" value="C:membrane"/>
    <property type="evidence" value="ECO:0007669"/>
    <property type="project" value="UniProtKB-SubCell"/>
</dbReference>
<evidence type="ECO:0000256" key="4">
    <source>
        <dbReference type="ARBA" id="ARBA00022989"/>
    </source>
</evidence>
<dbReference type="CTD" id="8589880"/>
<accession>A8WJ45</accession>
<dbReference type="KEGG" id="cbr:CBG_23710"/>
<evidence type="ECO:0000256" key="2">
    <source>
        <dbReference type="ARBA" id="ARBA00006860"/>
    </source>
</evidence>
<reference evidence="7 8" key="1">
    <citation type="journal article" date="2003" name="PLoS Biol.">
        <title>The genome sequence of Caenorhabditis briggsae: a platform for comparative genomics.</title>
        <authorList>
            <person name="Stein L.D."/>
            <person name="Bao Z."/>
            <person name="Blasiar D."/>
            <person name="Blumenthal T."/>
            <person name="Brent M.R."/>
            <person name="Chen N."/>
            <person name="Chinwalla A."/>
            <person name="Clarke L."/>
            <person name="Clee C."/>
            <person name="Coghlan A."/>
            <person name="Coulson A."/>
            <person name="D'Eustachio P."/>
            <person name="Fitch D.H."/>
            <person name="Fulton L.A."/>
            <person name="Fulton R.E."/>
            <person name="Griffiths-Jones S."/>
            <person name="Harris T.W."/>
            <person name="Hillier L.W."/>
            <person name="Kamath R."/>
            <person name="Kuwabara P.E."/>
            <person name="Mardis E.R."/>
            <person name="Marra M.A."/>
            <person name="Miner T.L."/>
            <person name="Minx P."/>
            <person name="Mullikin J.C."/>
            <person name="Plumb R.W."/>
            <person name="Rogers J."/>
            <person name="Schein J.E."/>
            <person name="Sohrmann M."/>
            <person name="Spieth J."/>
            <person name="Stajich J.E."/>
            <person name="Wei C."/>
            <person name="Willey D."/>
            <person name="Wilson R.K."/>
            <person name="Durbin R."/>
            <person name="Waterston R.H."/>
        </authorList>
    </citation>
    <scope>NUCLEOTIDE SEQUENCE [LARGE SCALE GENOMIC DNA]</scope>
    <source>
        <strain evidence="7 8">AF16</strain>
    </source>
</reference>
<evidence type="ECO:0000256" key="3">
    <source>
        <dbReference type="ARBA" id="ARBA00022692"/>
    </source>
</evidence>
<gene>
    <name evidence="7 9" type="ORF">CBG23710</name>
    <name evidence="7" type="ORF">CBG_23710</name>
</gene>
<dbReference type="Pfam" id="PF02175">
    <property type="entry name" value="7TM_GPCR_Srb"/>
    <property type="match status" value="1"/>
</dbReference>
<dbReference type="PANTHER" id="PTHR31216:SF1">
    <property type="entry name" value="SERPENTINE RECEPTOR CLASS BETA-3"/>
    <property type="match status" value="1"/>
</dbReference>
<dbReference type="GO" id="GO:0004888">
    <property type="term" value="F:transmembrane signaling receptor activity"/>
    <property type="evidence" value="ECO:0007669"/>
    <property type="project" value="InterPro"/>
</dbReference>
<dbReference type="GO" id="GO:0007606">
    <property type="term" value="P:sensory perception of chemical stimulus"/>
    <property type="evidence" value="ECO:0007669"/>
    <property type="project" value="InterPro"/>
</dbReference>
<keyword evidence="4 6" id="KW-1133">Transmembrane helix</keyword>
<feature type="transmembrane region" description="Helical" evidence="6">
    <location>
        <begin position="26"/>
        <end position="45"/>
    </location>
</feature>
<feature type="transmembrane region" description="Helical" evidence="6">
    <location>
        <begin position="189"/>
        <end position="217"/>
    </location>
</feature>
<dbReference type="PANTHER" id="PTHR31216">
    <property type="entry name" value="SERPENTINE RECEPTOR CLASS BETA-1-RELATED-RELATED"/>
    <property type="match status" value="1"/>
</dbReference>
<comment type="similarity">
    <text evidence="2">Belongs to the nematode receptor-like protein srb family.</text>
</comment>
<dbReference type="GeneID" id="8589880"/>
<keyword evidence="8" id="KW-1185">Reference proteome</keyword>